<evidence type="ECO:0000313" key="2">
    <source>
        <dbReference type="EMBL" id="CAK0801391.1"/>
    </source>
</evidence>
<comment type="caution">
    <text evidence="2">The sequence shown here is derived from an EMBL/GenBank/DDBJ whole genome shotgun (WGS) entry which is preliminary data.</text>
</comment>
<protein>
    <submittedName>
        <fullName evidence="2">Uncharacterized protein</fullName>
    </submittedName>
</protein>
<feature type="region of interest" description="Disordered" evidence="1">
    <location>
        <begin position="25"/>
        <end position="52"/>
    </location>
</feature>
<evidence type="ECO:0000256" key="1">
    <source>
        <dbReference type="SAM" id="MobiDB-lite"/>
    </source>
</evidence>
<evidence type="ECO:0000313" key="3">
    <source>
        <dbReference type="Proteomes" id="UP001189429"/>
    </source>
</evidence>
<feature type="compositionally biased region" description="Low complexity" evidence="1">
    <location>
        <begin position="26"/>
        <end position="52"/>
    </location>
</feature>
<accession>A0ABN9Q6J5</accession>
<sequence length="231" mass="25019">MGRRLLAAPVRGALVETGETPRAALAAEPSPSGVAAPGSSSSTGAASEGAVAVAEGRERALGRRREWLALARAEEVWDMLGGNAAPLEQKAAQFRSHKQCQGELGYWQEFAGLRGLGLVSSKEVNEMLAWGEPRRALSVLLPWSTYLRPSSPLAPDPESFLGPCRPDDRWSLLARPAGHRVASEIKEFVDSKPGGGRWVHLLCPPLRTLSKQMRDRAVWVFKYCELLKAAA</sequence>
<feature type="non-terminal residue" evidence="2">
    <location>
        <position position="231"/>
    </location>
</feature>
<keyword evidence="3" id="KW-1185">Reference proteome</keyword>
<dbReference type="Proteomes" id="UP001189429">
    <property type="component" value="Unassembled WGS sequence"/>
</dbReference>
<organism evidence="2 3">
    <name type="scientific">Prorocentrum cordatum</name>
    <dbReference type="NCBI Taxonomy" id="2364126"/>
    <lineage>
        <taxon>Eukaryota</taxon>
        <taxon>Sar</taxon>
        <taxon>Alveolata</taxon>
        <taxon>Dinophyceae</taxon>
        <taxon>Prorocentrales</taxon>
        <taxon>Prorocentraceae</taxon>
        <taxon>Prorocentrum</taxon>
    </lineage>
</organism>
<gene>
    <name evidence="2" type="ORF">PCOR1329_LOCUS9273</name>
</gene>
<reference evidence="2" key="1">
    <citation type="submission" date="2023-10" db="EMBL/GenBank/DDBJ databases">
        <authorList>
            <person name="Chen Y."/>
            <person name="Shah S."/>
            <person name="Dougan E. K."/>
            <person name="Thang M."/>
            <person name="Chan C."/>
        </authorList>
    </citation>
    <scope>NUCLEOTIDE SEQUENCE [LARGE SCALE GENOMIC DNA]</scope>
</reference>
<name>A0ABN9Q6J5_9DINO</name>
<proteinExistence type="predicted"/>
<dbReference type="EMBL" id="CAUYUJ010002570">
    <property type="protein sequence ID" value="CAK0801391.1"/>
    <property type="molecule type" value="Genomic_DNA"/>
</dbReference>